<accession>A0ABV4IRK3</accession>
<sequence length="304" mass="33589">MTIIKMYRYSAYDLRLRSEFELPELSEIDLDEAEPDVEIVRGAVEHVPENVEGTGGRRITAAPEAVRLTYDSIGSFLVEGGTRIVCDPVDTNAGEREFFRRLIENELLGLVLYQRDHLVLHGSAVSVDGQAVIFIGPRGAGKSTTAAAFGAEGHSVLEDDVVAIRFNDNGPIVVPGVPQLRLKSDAAAALDVQQTTKPSEESWYEKHLLHVETTSEPVPLRGCYLLVDGETCAFDSVPVREQILSLIAQTHARGLLSDTNRSPIHFDQCSRFIEAVPVRKLKRPRDHRRLQSAVDLVVKDVKNA</sequence>
<evidence type="ECO:0008006" key="3">
    <source>
        <dbReference type="Google" id="ProtNLM"/>
    </source>
</evidence>
<evidence type="ECO:0000313" key="2">
    <source>
        <dbReference type="Proteomes" id="UP001567571"/>
    </source>
</evidence>
<dbReference type="RefSeq" id="WP_343777905.1">
    <property type="nucleotide sequence ID" value="NZ_BAAADQ010000006.1"/>
</dbReference>
<name>A0ABV4IRK3_9EURY</name>
<reference evidence="1 2" key="1">
    <citation type="submission" date="2024-06" db="EMBL/GenBank/DDBJ databases">
        <title>Halorubrum miltondacostae sp. nov., a potential PHA producer isolated from an inland solar saltern in Rio Maior, Portugal.</title>
        <authorList>
            <person name="Albuquerque L."/>
            <person name="Viver T."/>
            <person name="Barroso C."/>
            <person name="Claudino R."/>
            <person name="Galvan M."/>
            <person name="Simoes G."/>
            <person name="Lobo Da Cunha A."/>
            <person name="Egas C."/>
        </authorList>
    </citation>
    <scope>NUCLEOTIDE SEQUENCE [LARGE SCALE GENOMIC DNA]</scope>
    <source>
        <strain evidence="1 2">DSM 18646</strain>
    </source>
</reference>
<proteinExistence type="predicted"/>
<organism evidence="1 2">
    <name type="scientific">Halorubrum ejinorense</name>
    <dbReference type="NCBI Taxonomy" id="425309"/>
    <lineage>
        <taxon>Archaea</taxon>
        <taxon>Methanobacteriati</taxon>
        <taxon>Methanobacteriota</taxon>
        <taxon>Stenosarchaea group</taxon>
        <taxon>Halobacteria</taxon>
        <taxon>Halobacteriales</taxon>
        <taxon>Haloferacaceae</taxon>
        <taxon>Halorubrum</taxon>
    </lineage>
</organism>
<keyword evidence="2" id="KW-1185">Reference proteome</keyword>
<dbReference type="EMBL" id="JBEDNW010000008">
    <property type="protein sequence ID" value="MEZ3168505.1"/>
    <property type="molecule type" value="Genomic_DNA"/>
</dbReference>
<dbReference type="Proteomes" id="UP001567571">
    <property type="component" value="Unassembled WGS sequence"/>
</dbReference>
<dbReference type="InterPro" id="IPR027417">
    <property type="entry name" value="P-loop_NTPase"/>
</dbReference>
<evidence type="ECO:0000313" key="1">
    <source>
        <dbReference type="EMBL" id="MEZ3168505.1"/>
    </source>
</evidence>
<comment type="caution">
    <text evidence="1">The sequence shown here is derived from an EMBL/GenBank/DDBJ whole genome shotgun (WGS) entry which is preliminary data.</text>
</comment>
<dbReference type="Gene3D" id="3.40.50.300">
    <property type="entry name" value="P-loop containing nucleotide triphosphate hydrolases"/>
    <property type="match status" value="1"/>
</dbReference>
<dbReference type="SUPFAM" id="SSF53795">
    <property type="entry name" value="PEP carboxykinase-like"/>
    <property type="match status" value="1"/>
</dbReference>
<gene>
    <name evidence="1" type="ORF">ABNG02_14365</name>
</gene>
<protein>
    <recommendedName>
        <fullName evidence="3">HPr kinase</fullName>
    </recommendedName>
</protein>